<evidence type="ECO:0000259" key="2">
    <source>
        <dbReference type="Pfam" id="PF09335"/>
    </source>
</evidence>
<reference evidence="3 5" key="1">
    <citation type="submission" date="2018-06" db="EMBL/GenBank/DDBJ databases">
        <title>Complete Genome Sequence of the Microcystin-Degrading Bacterium Sphingosinicella microcystinivorans Strain B-9.</title>
        <authorList>
            <person name="Jin H."/>
            <person name="Nishizawa T."/>
            <person name="Guo Y."/>
            <person name="Nishizawa A."/>
            <person name="Park H."/>
            <person name="Kato H."/>
            <person name="Tsuji K."/>
            <person name="Harada K."/>
        </authorList>
    </citation>
    <scope>NUCLEOTIDE SEQUENCE [LARGE SCALE GENOMIC DNA]</scope>
    <source>
        <strain evidence="3 5">B9</strain>
    </source>
</reference>
<evidence type="ECO:0000313" key="3">
    <source>
        <dbReference type="EMBL" id="BBE32612.1"/>
    </source>
</evidence>
<dbReference type="EMBL" id="RBWX01000008">
    <property type="protein sequence ID" value="RKS88857.1"/>
    <property type="molecule type" value="Genomic_DNA"/>
</dbReference>
<keyword evidence="1" id="KW-0812">Transmembrane</keyword>
<feature type="domain" description="VTT" evidence="2">
    <location>
        <begin position="59"/>
        <end position="155"/>
    </location>
</feature>
<reference evidence="4 6" key="2">
    <citation type="submission" date="2018-10" db="EMBL/GenBank/DDBJ databases">
        <title>Genomic Encyclopedia of Type Strains, Phase IV (KMG-IV): sequencing the most valuable type-strain genomes for metagenomic binning, comparative biology and taxonomic classification.</title>
        <authorList>
            <person name="Goeker M."/>
        </authorList>
    </citation>
    <scope>NUCLEOTIDE SEQUENCE [LARGE SCALE GENOMIC DNA]</scope>
    <source>
        <strain evidence="4 6">DSM 19791</strain>
    </source>
</reference>
<sequence length="193" mass="21262">MLKRLYHWTLAKAAHPLAERWLAFIAFVESSLFPIPPDVVLAPMCLARPDRALRYAGVCTVGSTLGAGLGWIIGAVLFESVGRWVLHVYGVETEFYEIAQRFNEQGWLIVMLAGFTPIPFKVVTIASGATGLSPVVLLAASIVSRGARFYLVAVLLRMFGEPMKRLLDRHFGLITFAFAALLIGGFIVVKWLV</sequence>
<feature type="transmembrane region" description="Helical" evidence="1">
    <location>
        <begin position="171"/>
        <end position="192"/>
    </location>
</feature>
<dbReference type="AlphaFoldDB" id="A0AAD1D378"/>
<dbReference type="InterPro" id="IPR051311">
    <property type="entry name" value="DedA_domain"/>
</dbReference>
<proteinExistence type="predicted"/>
<dbReference type="EMBL" id="AP018711">
    <property type="protein sequence ID" value="BBE32612.1"/>
    <property type="molecule type" value="Genomic_DNA"/>
</dbReference>
<name>A0AAD1D378_SPHMI</name>
<gene>
    <name evidence="4" type="ORF">DFR51_2068</name>
    <name evidence="3" type="ORF">SmB9_02700</name>
</gene>
<dbReference type="GO" id="GO:0005886">
    <property type="term" value="C:plasma membrane"/>
    <property type="evidence" value="ECO:0007669"/>
    <property type="project" value="TreeGrafter"/>
</dbReference>
<accession>A0AAD1D378</accession>
<evidence type="ECO:0000313" key="5">
    <source>
        <dbReference type="Proteomes" id="UP000275727"/>
    </source>
</evidence>
<evidence type="ECO:0000313" key="6">
    <source>
        <dbReference type="Proteomes" id="UP000276029"/>
    </source>
</evidence>
<keyword evidence="1" id="KW-0472">Membrane</keyword>
<dbReference type="KEGG" id="smic:SmB9_02700"/>
<dbReference type="InterPro" id="IPR032816">
    <property type="entry name" value="VTT_dom"/>
</dbReference>
<dbReference type="Pfam" id="PF09335">
    <property type="entry name" value="VTT_dom"/>
    <property type="match status" value="1"/>
</dbReference>
<feature type="transmembrane region" description="Helical" evidence="1">
    <location>
        <begin position="55"/>
        <end position="78"/>
    </location>
</feature>
<organism evidence="3 5">
    <name type="scientific">Sphingosinicella microcystinivorans</name>
    <dbReference type="NCBI Taxonomy" id="335406"/>
    <lineage>
        <taxon>Bacteria</taxon>
        <taxon>Pseudomonadati</taxon>
        <taxon>Pseudomonadota</taxon>
        <taxon>Alphaproteobacteria</taxon>
        <taxon>Sphingomonadales</taxon>
        <taxon>Sphingosinicellaceae</taxon>
        <taxon>Sphingosinicella</taxon>
    </lineage>
</organism>
<protein>
    <submittedName>
        <fullName evidence="3">Cytochrome b561</fullName>
    </submittedName>
    <submittedName>
        <fullName evidence="4">Membrane protein YqaA with SNARE-associated domain</fullName>
    </submittedName>
</protein>
<dbReference type="Proteomes" id="UP000276029">
    <property type="component" value="Unassembled WGS sequence"/>
</dbReference>
<evidence type="ECO:0000313" key="4">
    <source>
        <dbReference type="EMBL" id="RKS88857.1"/>
    </source>
</evidence>
<dbReference type="RefSeq" id="WP_121050662.1">
    <property type="nucleotide sequence ID" value="NZ_AP018711.1"/>
</dbReference>
<dbReference type="PANTHER" id="PTHR42709">
    <property type="entry name" value="ALKALINE PHOSPHATASE LIKE PROTEIN"/>
    <property type="match status" value="1"/>
</dbReference>
<dbReference type="Proteomes" id="UP000275727">
    <property type="component" value="Chromosome"/>
</dbReference>
<evidence type="ECO:0000256" key="1">
    <source>
        <dbReference type="SAM" id="Phobius"/>
    </source>
</evidence>
<keyword evidence="6" id="KW-1185">Reference proteome</keyword>
<keyword evidence="1" id="KW-1133">Transmembrane helix</keyword>
<dbReference type="PANTHER" id="PTHR42709:SF11">
    <property type="entry name" value="DEDA FAMILY PROTEIN"/>
    <property type="match status" value="1"/>
</dbReference>